<reference evidence="2 3" key="1">
    <citation type="journal article" date="2014" name="Int. J. Syst. Evol. Microbiol.">
        <title>Nitrososphaera viennensis gen. nov., sp. nov., an aerobic and mesophilic, ammonia-oxidizing archaeon from soil and a member of the archaeal phylum Thaumarchaeota.</title>
        <authorList>
            <person name="Stieglmeier M."/>
            <person name="Klingl A."/>
            <person name="Alves R.J."/>
            <person name="Rittmann S.K."/>
            <person name="Melcher M."/>
            <person name="Leisch N."/>
            <person name="Schleper C."/>
        </authorList>
    </citation>
    <scope>NUCLEOTIDE SEQUENCE [LARGE SCALE GENOMIC DNA]</scope>
    <source>
        <strain evidence="2">EN76</strain>
    </source>
</reference>
<dbReference type="HOGENOM" id="CLU_196471_1_0_2"/>
<dbReference type="GeneID" id="74945597"/>
<dbReference type="EMBL" id="CP007536">
    <property type="protein sequence ID" value="AIC14528.1"/>
    <property type="molecule type" value="Genomic_DNA"/>
</dbReference>
<evidence type="ECO:0000313" key="3">
    <source>
        <dbReference type="Proteomes" id="UP000027093"/>
    </source>
</evidence>
<accession>A0A060HG14</accession>
<evidence type="ECO:0000313" key="2">
    <source>
        <dbReference type="EMBL" id="AIC14528.1"/>
    </source>
</evidence>
<sequence length="59" mass="6716">MSKQLSLPVCTSCSRPIMPNDECVKFYCPNCGYVLIWRDESCREFARPYKCVGCGFEGP</sequence>
<protein>
    <submittedName>
        <fullName evidence="2">Putative Zn-ribbon RNA-binding protein</fullName>
    </submittedName>
</protein>
<dbReference type="KEGG" id="nvn:NVIE_003370"/>
<name>A0A060HG14_9ARCH</name>
<dbReference type="PANTHER" id="PTHR40733">
    <property type="entry name" value="ZINC-RIBBON RNA-BINDING PROTEIN INVOLVED IN TRANSLATION-RELATED"/>
    <property type="match status" value="1"/>
</dbReference>
<dbReference type="STRING" id="926571.NVIE_003370"/>
<keyword evidence="3" id="KW-1185">Reference proteome</keyword>
<dbReference type="InterPro" id="IPR011668">
    <property type="entry name" value="HVO_2753-like_ZBP"/>
</dbReference>
<dbReference type="AlphaFoldDB" id="A0A060HG14"/>
<dbReference type="Pfam" id="PF07754">
    <property type="entry name" value="HVO_2753_ZBP"/>
    <property type="match status" value="1"/>
</dbReference>
<evidence type="ECO:0000259" key="1">
    <source>
        <dbReference type="Pfam" id="PF07754"/>
    </source>
</evidence>
<proteinExistence type="predicted"/>
<gene>
    <name evidence="2" type="ORF">NVIE_003370</name>
</gene>
<dbReference type="InterPro" id="IPR044720">
    <property type="entry name" value="HVO_2753-like"/>
</dbReference>
<dbReference type="NCBIfam" id="NF011481">
    <property type="entry name" value="PRK14890.1"/>
    <property type="match status" value="1"/>
</dbReference>
<dbReference type="OrthoDB" id="35104at2157"/>
<organism evidence="2 3">
    <name type="scientific">Nitrososphaera viennensis EN76</name>
    <dbReference type="NCBI Taxonomy" id="926571"/>
    <lineage>
        <taxon>Archaea</taxon>
        <taxon>Nitrososphaerota</taxon>
        <taxon>Nitrososphaeria</taxon>
        <taxon>Nitrososphaerales</taxon>
        <taxon>Nitrososphaeraceae</taxon>
        <taxon>Nitrososphaera</taxon>
    </lineage>
</organism>
<dbReference type="Proteomes" id="UP000027093">
    <property type="component" value="Chromosome"/>
</dbReference>
<dbReference type="PANTHER" id="PTHR40733:SF1">
    <property type="entry name" value="SMALL ZINC FINGER PROTEIN HVO-2753-LIKE ZINC-BINDING POCKET DOMAIN-CONTAINING PROTEIN"/>
    <property type="match status" value="1"/>
</dbReference>
<feature type="domain" description="Small zinc finger protein HVO-2753-like zinc-binding pocket" evidence="1">
    <location>
        <begin position="10"/>
        <end position="55"/>
    </location>
</feature>
<dbReference type="RefSeq" id="WP_075055925.1">
    <property type="nucleotide sequence ID" value="NZ_CP007536.1"/>
</dbReference>